<reference evidence="1" key="2">
    <citation type="journal article" date="2015" name="Data Brief">
        <title>Shoot transcriptome of the giant reed, Arundo donax.</title>
        <authorList>
            <person name="Barrero R.A."/>
            <person name="Guerrero F.D."/>
            <person name="Moolhuijzen P."/>
            <person name="Goolsby J.A."/>
            <person name="Tidwell J."/>
            <person name="Bellgard S.E."/>
            <person name="Bellgard M.I."/>
        </authorList>
    </citation>
    <scope>NUCLEOTIDE SEQUENCE</scope>
    <source>
        <tissue evidence="1">Shoot tissue taken approximately 20 cm above the soil surface</tissue>
    </source>
</reference>
<organism evidence="1">
    <name type="scientific">Arundo donax</name>
    <name type="common">Giant reed</name>
    <name type="synonym">Donax arundinaceus</name>
    <dbReference type="NCBI Taxonomy" id="35708"/>
    <lineage>
        <taxon>Eukaryota</taxon>
        <taxon>Viridiplantae</taxon>
        <taxon>Streptophyta</taxon>
        <taxon>Embryophyta</taxon>
        <taxon>Tracheophyta</taxon>
        <taxon>Spermatophyta</taxon>
        <taxon>Magnoliopsida</taxon>
        <taxon>Liliopsida</taxon>
        <taxon>Poales</taxon>
        <taxon>Poaceae</taxon>
        <taxon>PACMAD clade</taxon>
        <taxon>Arundinoideae</taxon>
        <taxon>Arundineae</taxon>
        <taxon>Arundo</taxon>
    </lineage>
</organism>
<protein>
    <submittedName>
        <fullName evidence="1">Uncharacterized protein</fullName>
    </submittedName>
</protein>
<reference evidence="1" key="1">
    <citation type="submission" date="2014-09" db="EMBL/GenBank/DDBJ databases">
        <authorList>
            <person name="Magalhaes I.L.F."/>
            <person name="Oliveira U."/>
            <person name="Santos F.R."/>
            <person name="Vidigal T.H.D.A."/>
            <person name="Brescovit A.D."/>
            <person name="Santos A.J."/>
        </authorList>
    </citation>
    <scope>NUCLEOTIDE SEQUENCE</scope>
    <source>
        <tissue evidence="1">Shoot tissue taken approximately 20 cm above the soil surface</tissue>
    </source>
</reference>
<dbReference type="EMBL" id="GBRH01158325">
    <property type="protein sequence ID" value="JAE39571.1"/>
    <property type="molecule type" value="Transcribed_RNA"/>
</dbReference>
<sequence>MDLQSVAMVS</sequence>
<proteinExistence type="predicted"/>
<evidence type="ECO:0000313" key="1">
    <source>
        <dbReference type="EMBL" id="JAE39571.1"/>
    </source>
</evidence>
<name>A0A0A9HXI0_ARUDO</name>
<accession>A0A0A9HXI0</accession>